<feature type="region of interest" description="Disordered" evidence="1">
    <location>
        <begin position="168"/>
        <end position="215"/>
    </location>
</feature>
<evidence type="ECO:0000313" key="4">
    <source>
        <dbReference type="Proteomes" id="UP000243723"/>
    </source>
</evidence>
<gene>
    <name evidence="3" type="ORF">B9Z65_6577</name>
</gene>
<feature type="transmembrane region" description="Helical" evidence="2">
    <location>
        <begin position="76"/>
        <end position="97"/>
    </location>
</feature>
<dbReference type="EMBL" id="NHZQ01000060">
    <property type="protein sequence ID" value="PSK56953.1"/>
    <property type="molecule type" value="Genomic_DNA"/>
</dbReference>
<evidence type="ECO:0008006" key="5">
    <source>
        <dbReference type="Google" id="ProtNLM"/>
    </source>
</evidence>
<sequence>MTDLKPNSRNLSSPPYPRFPLTPLARTIVLSLLIFYQIFALGTWIFRIYTTPLHPSYNYDMPASNHFARQQHNASIIYIVFEAFLFTALLALIILFWKGRSGLGTMGIYFVVATAYWAVLFALAWVIGGGFINICLGGPLMGMALGWGIYFGVMWGRARKGKGQDMEMEEGRMALREEREGEARSARSERSGRSGRSSVELDLSQPAADAALGTK</sequence>
<keyword evidence="2" id="KW-1133">Transmembrane helix</keyword>
<organism evidence="3 4">
    <name type="scientific">Elsinoe australis</name>
    <dbReference type="NCBI Taxonomy" id="40998"/>
    <lineage>
        <taxon>Eukaryota</taxon>
        <taxon>Fungi</taxon>
        <taxon>Dikarya</taxon>
        <taxon>Ascomycota</taxon>
        <taxon>Pezizomycotina</taxon>
        <taxon>Dothideomycetes</taxon>
        <taxon>Dothideomycetidae</taxon>
        <taxon>Myriangiales</taxon>
        <taxon>Elsinoaceae</taxon>
        <taxon>Elsinoe</taxon>
    </lineage>
</organism>
<feature type="compositionally biased region" description="Basic and acidic residues" evidence="1">
    <location>
        <begin position="168"/>
        <end position="192"/>
    </location>
</feature>
<reference evidence="3 4" key="1">
    <citation type="submission" date="2017-05" db="EMBL/GenBank/DDBJ databases">
        <title>Draft genome sequence of Elsinoe australis.</title>
        <authorList>
            <person name="Cheng Q."/>
        </authorList>
    </citation>
    <scope>NUCLEOTIDE SEQUENCE [LARGE SCALE GENOMIC DNA]</scope>
    <source>
        <strain evidence="3 4">NL1</strain>
    </source>
</reference>
<feature type="transmembrane region" description="Helical" evidence="2">
    <location>
        <begin position="109"/>
        <end position="134"/>
    </location>
</feature>
<name>A0A2P8A913_9PEZI</name>
<comment type="caution">
    <text evidence="3">The sequence shown here is derived from an EMBL/GenBank/DDBJ whole genome shotgun (WGS) entry which is preliminary data.</text>
</comment>
<dbReference type="AlphaFoldDB" id="A0A2P8A913"/>
<feature type="transmembrane region" description="Helical" evidence="2">
    <location>
        <begin position="140"/>
        <end position="158"/>
    </location>
</feature>
<evidence type="ECO:0000256" key="2">
    <source>
        <dbReference type="SAM" id="Phobius"/>
    </source>
</evidence>
<feature type="transmembrane region" description="Helical" evidence="2">
    <location>
        <begin position="28"/>
        <end position="49"/>
    </location>
</feature>
<dbReference type="Proteomes" id="UP000243723">
    <property type="component" value="Unassembled WGS sequence"/>
</dbReference>
<evidence type="ECO:0000256" key="1">
    <source>
        <dbReference type="SAM" id="MobiDB-lite"/>
    </source>
</evidence>
<accession>A0A2P8A913</accession>
<keyword evidence="2" id="KW-0812">Transmembrane</keyword>
<keyword evidence="2" id="KW-0472">Membrane</keyword>
<evidence type="ECO:0000313" key="3">
    <source>
        <dbReference type="EMBL" id="PSK56953.1"/>
    </source>
</evidence>
<protein>
    <recommendedName>
        <fullName evidence="5">MARVEL domain-containing protein</fullName>
    </recommendedName>
</protein>
<keyword evidence="4" id="KW-1185">Reference proteome</keyword>
<proteinExistence type="predicted"/>